<name>A0A0K0Y4L6_9RHOB</name>
<gene>
    <name evidence="1" type="ORF">OSB_12510</name>
</gene>
<proteinExistence type="predicted"/>
<evidence type="ECO:0000313" key="2">
    <source>
        <dbReference type="Proteomes" id="UP000067444"/>
    </source>
</evidence>
<reference evidence="1 2" key="1">
    <citation type="journal article" date="2015" name="Genome Announc.">
        <title>Closed Genome Sequence of Octadecabacter temperatus SB1, the First Mesophilic Species of the Genus Octadecabacter.</title>
        <authorList>
            <person name="Voget S."/>
            <person name="Billerbeck S."/>
            <person name="Simon M."/>
            <person name="Daniel R."/>
        </authorList>
    </citation>
    <scope>NUCLEOTIDE SEQUENCE [LARGE SCALE GENOMIC DNA]</scope>
    <source>
        <strain evidence="1 2">SB1</strain>
    </source>
</reference>
<dbReference type="AlphaFoldDB" id="A0A0K0Y4L6"/>
<organism evidence="1 2">
    <name type="scientific">Octadecabacter temperatus</name>
    <dbReference type="NCBI Taxonomy" id="1458307"/>
    <lineage>
        <taxon>Bacteria</taxon>
        <taxon>Pseudomonadati</taxon>
        <taxon>Pseudomonadota</taxon>
        <taxon>Alphaproteobacteria</taxon>
        <taxon>Rhodobacterales</taxon>
        <taxon>Roseobacteraceae</taxon>
        <taxon>Octadecabacter</taxon>
    </lineage>
</organism>
<keyword evidence="2" id="KW-1185">Reference proteome</keyword>
<dbReference type="KEGG" id="otm:OSB_12510"/>
<dbReference type="RefSeq" id="WP_049834160.1">
    <property type="nucleotide sequence ID" value="NZ_CP012160.1"/>
</dbReference>
<dbReference type="Proteomes" id="UP000067444">
    <property type="component" value="Chromosome"/>
</dbReference>
<dbReference type="EMBL" id="CP012160">
    <property type="protein sequence ID" value="AKS45806.1"/>
    <property type="molecule type" value="Genomic_DNA"/>
</dbReference>
<evidence type="ECO:0000313" key="1">
    <source>
        <dbReference type="EMBL" id="AKS45806.1"/>
    </source>
</evidence>
<sequence>MTLDKIENACREHAPDGPYDHLFRIQDGAHQCVLFPSRLLTVAEFEALQRRLSGPVALTPEDRRRNDLRARASLKDGDRRYG</sequence>
<dbReference type="STRING" id="1458307.OSB_12510"/>
<protein>
    <submittedName>
        <fullName evidence="1">Uncharacterized protein</fullName>
    </submittedName>
</protein>
<accession>A0A0K0Y4L6</accession>